<proteinExistence type="inferred from homology"/>
<dbReference type="GO" id="GO:0008360">
    <property type="term" value="P:regulation of cell shape"/>
    <property type="evidence" value="ECO:0007669"/>
    <property type="project" value="UniProtKB-KW"/>
</dbReference>
<dbReference type="Proteomes" id="UP000763088">
    <property type="component" value="Unassembled WGS sequence"/>
</dbReference>
<evidence type="ECO:0000256" key="1">
    <source>
        <dbReference type="ARBA" id="ARBA00004651"/>
    </source>
</evidence>
<organism evidence="9 10">
    <name type="scientific">Xylanibacter ruminicola</name>
    <name type="common">Prevotella ruminicola</name>
    <dbReference type="NCBI Taxonomy" id="839"/>
    <lineage>
        <taxon>Bacteria</taxon>
        <taxon>Pseudomonadati</taxon>
        <taxon>Bacteroidota</taxon>
        <taxon>Bacteroidia</taxon>
        <taxon>Bacteroidales</taxon>
        <taxon>Prevotellaceae</taxon>
        <taxon>Xylanibacter</taxon>
    </lineage>
</organism>
<evidence type="ECO:0000256" key="6">
    <source>
        <dbReference type="ARBA" id="ARBA00022989"/>
    </source>
</evidence>
<evidence type="ECO:0000313" key="9">
    <source>
        <dbReference type="EMBL" id="MBE6264925.1"/>
    </source>
</evidence>
<evidence type="ECO:0000256" key="2">
    <source>
        <dbReference type="ARBA" id="ARBA00007776"/>
    </source>
</evidence>
<dbReference type="GO" id="GO:0005886">
    <property type="term" value="C:plasma membrane"/>
    <property type="evidence" value="ECO:0007669"/>
    <property type="project" value="UniProtKB-SubCell"/>
</dbReference>
<feature type="transmembrane region" description="Helical" evidence="8">
    <location>
        <begin position="73"/>
        <end position="93"/>
    </location>
</feature>
<evidence type="ECO:0000256" key="4">
    <source>
        <dbReference type="ARBA" id="ARBA00022692"/>
    </source>
</evidence>
<keyword evidence="7 8" id="KW-0472">Membrane</keyword>
<feature type="transmembrane region" description="Helical" evidence="8">
    <location>
        <begin position="12"/>
        <end position="39"/>
    </location>
</feature>
<keyword evidence="5" id="KW-0133">Cell shape</keyword>
<evidence type="ECO:0000256" key="7">
    <source>
        <dbReference type="ARBA" id="ARBA00023136"/>
    </source>
</evidence>
<sequence length="166" mass="18505">MKIELVNRLVMFVSLLVAQVLILNHVHFLGVGTPLLYVYFAITFRRNFPKWLVLVSCFLLGLLIDIFSNTPGLASSVMTIAGLAQCYLMNLIAPRDSAEDLAASIKTLGFSKFVTLSGFITALYCILFFAIEAFNFFDILMWLARSLVSAVLTMVLILAIESVRSR</sequence>
<dbReference type="NCBIfam" id="TIGR03426">
    <property type="entry name" value="shape_MreD"/>
    <property type="match status" value="1"/>
</dbReference>
<comment type="similarity">
    <text evidence="2">Belongs to the MreD family.</text>
</comment>
<gene>
    <name evidence="9" type="primary">mreD</name>
    <name evidence="9" type="ORF">E7102_00420</name>
</gene>
<reference evidence="9" key="1">
    <citation type="submission" date="2019-04" db="EMBL/GenBank/DDBJ databases">
        <title>Evolution of Biomass-Degrading Anaerobic Consortia Revealed by Metagenomics.</title>
        <authorList>
            <person name="Peng X."/>
        </authorList>
    </citation>
    <scope>NUCLEOTIDE SEQUENCE</scope>
    <source>
        <strain evidence="9">SIG141</strain>
    </source>
</reference>
<comment type="caution">
    <text evidence="9">The sequence shown here is derived from an EMBL/GenBank/DDBJ whole genome shotgun (WGS) entry which is preliminary data.</text>
</comment>
<keyword evidence="6 8" id="KW-1133">Transmembrane helix</keyword>
<dbReference type="InterPro" id="IPR007227">
    <property type="entry name" value="Cell_shape_determining_MreD"/>
</dbReference>
<keyword evidence="3" id="KW-1003">Cell membrane</keyword>
<accession>A0A928BS74</accession>
<evidence type="ECO:0000256" key="3">
    <source>
        <dbReference type="ARBA" id="ARBA00022475"/>
    </source>
</evidence>
<evidence type="ECO:0000256" key="5">
    <source>
        <dbReference type="ARBA" id="ARBA00022960"/>
    </source>
</evidence>
<dbReference type="AlphaFoldDB" id="A0A928BS74"/>
<evidence type="ECO:0000256" key="8">
    <source>
        <dbReference type="SAM" id="Phobius"/>
    </source>
</evidence>
<comment type="subcellular location">
    <subcellularLocation>
        <location evidence="1">Cell membrane</location>
        <topology evidence="1">Multi-pass membrane protein</topology>
    </subcellularLocation>
</comment>
<dbReference type="EMBL" id="SUYD01000001">
    <property type="protein sequence ID" value="MBE6264925.1"/>
    <property type="molecule type" value="Genomic_DNA"/>
</dbReference>
<name>A0A928BS74_XYLRU</name>
<keyword evidence="4 8" id="KW-0812">Transmembrane</keyword>
<protein>
    <submittedName>
        <fullName evidence="9">Rod shape-determining protein MreD</fullName>
    </submittedName>
</protein>
<feature type="transmembrane region" description="Helical" evidence="8">
    <location>
        <begin position="139"/>
        <end position="160"/>
    </location>
</feature>
<feature type="transmembrane region" description="Helical" evidence="8">
    <location>
        <begin position="113"/>
        <end position="133"/>
    </location>
</feature>
<evidence type="ECO:0000313" key="10">
    <source>
        <dbReference type="Proteomes" id="UP000763088"/>
    </source>
</evidence>
<feature type="transmembrane region" description="Helical" evidence="8">
    <location>
        <begin position="51"/>
        <end position="67"/>
    </location>
</feature>